<evidence type="ECO:0000256" key="2">
    <source>
        <dbReference type="ARBA" id="ARBA00022692"/>
    </source>
</evidence>
<evidence type="ECO:0000256" key="5">
    <source>
        <dbReference type="SAM" id="Phobius"/>
    </source>
</evidence>
<keyword evidence="8" id="KW-1185">Reference proteome</keyword>
<evidence type="ECO:0000259" key="6">
    <source>
        <dbReference type="PROSITE" id="PS50262"/>
    </source>
</evidence>
<dbReference type="Pfam" id="PF00001">
    <property type="entry name" value="7tm_1"/>
    <property type="match status" value="1"/>
</dbReference>
<comment type="subcellular location">
    <subcellularLocation>
        <location evidence="1">Membrane</location>
    </subcellularLocation>
</comment>
<dbReference type="GO" id="GO:0016020">
    <property type="term" value="C:membrane"/>
    <property type="evidence" value="ECO:0007669"/>
    <property type="project" value="UniProtKB-SubCell"/>
</dbReference>
<dbReference type="PANTHER" id="PTHR46641:SF2">
    <property type="entry name" value="FMRFAMIDE RECEPTOR"/>
    <property type="match status" value="1"/>
</dbReference>
<evidence type="ECO:0000256" key="3">
    <source>
        <dbReference type="ARBA" id="ARBA00022989"/>
    </source>
</evidence>
<accession>A0ABD3T5F6</accession>
<dbReference type="InterPro" id="IPR052954">
    <property type="entry name" value="GPCR-Ligand_Int"/>
</dbReference>
<comment type="caution">
    <text evidence="7">The sequence shown here is derived from an EMBL/GenBank/DDBJ whole genome shotgun (WGS) entry which is preliminary data.</text>
</comment>
<dbReference type="EMBL" id="JBJQND010000019">
    <property type="protein sequence ID" value="KAL3831820.1"/>
    <property type="molecule type" value="Genomic_DNA"/>
</dbReference>
<feature type="transmembrane region" description="Helical" evidence="5">
    <location>
        <begin position="190"/>
        <end position="213"/>
    </location>
</feature>
<dbReference type="PANTHER" id="PTHR46641">
    <property type="entry name" value="FMRFAMIDE RECEPTOR-RELATED"/>
    <property type="match status" value="1"/>
</dbReference>
<keyword evidence="3 5" id="KW-1133">Transmembrane helix</keyword>
<dbReference type="Gene3D" id="1.20.1070.10">
    <property type="entry name" value="Rhodopsin 7-helix transmembrane proteins"/>
    <property type="match status" value="1"/>
</dbReference>
<dbReference type="SUPFAM" id="SSF81321">
    <property type="entry name" value="Family A G protein-coupled receptor-like"/>
    <property type="match status" value="1"/>
</dbReference>
<proteinExistence type="predicted"/>
<evidence type="ECO:0000256" key="1">
    <source>
        <dbReference type="ARBA" id="ARBA00004370"/>
    </source>
</evidence>
<sequence>RFQYSEKLGSNSSHTINVLSLMDENQMPLDVTNEASLLLTHVPLAEEIMPNYNVTYNETFMGNNMTQSELQDITIIYLYLGSTICALGMIFNILNLIVLTRSELNTSPYIYLTALSCTDMGLLSISFIHIVLARGHNTFFWTLFNGYIFYPLSNIFYTSSIWTTVLLTVERFLIIYRPIKTQMPLVKARIRVLSVILIACVVNIPRFLCFEIGQSGSMYYTQGSSFRRSEIFYILGWLYAVLINFIPLIILSLVNTYLIYTVHYARRKREMLNLQNNQESEMQRDQRRLTITLISIIILFIICIFPSAFAEEPIAYMLFGGNKTWREYLFSPEN</sequence>
<feature type="transmembrane region" description="Helical" evidence="5">
    <location>
        <begin position="233"/>
        <end position="260"/>
    </location>
</feature>
<feature type="transmembrane region" description="Helical" evidence="5">
    <location>
        <begin position="109"/>
        <end position="132"/>
    </location>
</feature>
<feature type="transmembrane region" description="Helical" evidence="5">
    <location>
        <begin position="147"/>
        <end position="169"/>
    </location>
</feature>
<dbReference type="InterPro" id="IPR000276">
    <property type="entry name" value="GPCR_Rhodpsn"/>
</dbReference>
<keyword evidence="4 5" id="KW-0472">Membrane</keyword>
<dbReference type="CDD" id="cd14978">
    <property type="entry name" value="7tmA_FMRFamide_R-like"/>
    <property type="match status" value="1"/>
</dbReference>
<gene>
    <name evidence="7" type="ORF">ACJMK2_023522</name>
</gene>
<name>A0ABD3T5F6_SINWO</name>
<evidence type="ECO:0000256" key="4">
    <source>
        <dbReference type="ARBA" id="ARBA00023136"/>
    </source>
</evidence>
<evidence type="ECO:0000313" key="7">
    <source>
        <dbReference type="EMBL" id="KAL3831820.1"/>
    </source>
</evidence>
<evidence type="ECO:0000313" key="8">
    <source>
        <dbReference type="Proteomes" id="UP001634394"/>
    </source>
</evidence>
<feature type="domain" description="G-protein coupled receptors family 1 profile" evidence="6">
    <location>
        <begin position="91"/>
        <end position="306"/>
    </location>
</feature>
<feature type="non-terminal residue" evidence="7">
    <location>
        <position position="334"/>
    </location>
</feature>
<organism evidence="7 8">
    <name type="scientific">Sinanodonta woodiana</name>
    <name type="common">Chinese pond mussel</name>
    <name type="synonym">Anodonta woodiana</name>
    <dbReference type="NCBI Taxonomy" id="1069815"/>
    <lineage>
        <taxon>Eukaryota</taxon>
        <taxon>Metazoa</taxon>
        <taxon>Spiralia</taxon>
        <taxon>Lophotrochozoa</taxon>
        <taxon>Mollusca</taxon>
        <taxon>Bivalvia</taxon>
        <taxon>Autobranchia</taxon>
        <taxon>Heteroconchia</taxon>
        <taxon>Palaeoheterodonta</taxon>
        <taxon>Unionida</taxon>
        <taxon>Unionoidea</taxon>
        <taxon>Unionidae</taxon>
        <taxon>Unioninae</taxon>
        <taxon>Sinanodonta</taxon>
    </lineage>
</organism>
<dbReference type="PROSITE" id="PS50262">
    <property type="entry name" value="G_PROTEIN_RECEP_F1_2"/>
    <property type="match status" value="1"/>
</dbReference>
<dbReference type="Proteomes" id="UP001634394">
    <property type="component" value="Unassembled WGS sequence"/>
</dbReference>
<feature type="non-terminal residue" evidence="7">
    <location>
        <position position="1"/>
    </location>
</feature>
<keyword evidence="2 5" id="KW-0812">Transmembrane</keyword>
<dbReference type="InterPro" id="IPR017452">
    <property type="entry name" value="GPCR_Rhodpsn_7TM"/>
</dbReference>
<feature type="transmembrane region" description="Helical" evidence="5">
    <location>
        <begin position="75"/>
        <end position="97"/>
    </location>
</feature>
<protein>
    <recommendedName>
        <fullName evidence="6">G-protein coupled receptors family 1 profile domain-containing protein</fullName>
    </recommendedName>
</protein>
<dbReference type="AlphaFoldDB" id="A0ABD3T5F6"/>
<reference evidence="7 8" key="1">
    <citation type="submission" date="2024-11" db="EMBL/GenBank/DDBJ databases">
        <title>Chromosome-level genome assembly of the freshwater bivalve Anodonta woodiana.</title>
        <authorList>
            <person name="Chen X."/>
        </authorList>
    </citation>
    <scope>NUCLEOTIDE SEQUENCE [LARGE SCALE GENOMIC DNA]</scope>
    <source>
        <strain evidence="7">MN2024</strain>
        <tissue evidence="7">Gills</tissue>
    </source>
</reference>
<feature type="transmembrane region" description="Helical" evidence="5">
    <location>
        <begin position="289"/>
        <end position="309"/>
    </location>
</feature>